<gene>
    <name evidence="2" type="ORF">IWH25_03435</name>
</gene>
<dbReference type="SUPFAM" id="SSF52821">
    <property type="entry name" value="Rhodanese/Cell cycle control phosphatase"/>
    <property type="match status" value="1"/>
</dbReference>
<dbReference type="RefSeq" id="WP_203387961.1">
    <property type="nucleotide sequence ID" value="NZ_CP064781.1"/>
</dbReference>
<dbReference type="AlphaFoldDB" id="A0A974SQA7"/>
<dbReference type="EMBL" id="CP064781">
    <property type="protein sequence ID" value="QRJ64419.1"/>
    <property type="molecule type" value="Genomic_DNA"/>
</dbReference>
<dbReference type="PANTHER" id="PTHR45431:SF3">
    <property type="entry name" value="RHODANESE-LIKE DOMAIN-CONTAINING PROTEIN 15, CHLOROPLASTIC"/>
    <property type="match status" value="1"/>
</dbReference>
<dbReference type="CDD" id="cd01522">
    <property type="entry name" value="RHOD_1"/>
    <property type="match status" value="1"/>
</dbReference>
<proteinExistence type="predicted"/>
<evidence type="ECO:0000313" key="2">
    <source>
        <dbReference type="EMBL" id="QRJ64419.1"/>
    </source>
</evidence>
<evidence type="ECO:0000313" key="3">
    <source>
        <dbReference type="Proteomes" id="UP000663444"/>
    </source>
</evidence>
<feature type="domain" description="Rhodanese" evidence="1">
    <location>
        <begin position="15"/>
        <end position="116"/>
    </location>
</feature>
<dbReference type="KEGG" id="ares:IWH25_03435"/>
<dbReference type="InterPro" id="IPR001763">
    <property type="entry name" value="Rhodanese-like_dom"/>
</dbReference>
<dbReference type="InterPro" id="IPR036873">
    <property type="entry name" value="Rhodanese-like_dom_sf"/>
</dbReference>
<reference evidence="2" key="1">
    <citation type="submission" date="2020-11" db="EMBL/GenBank/DDBJ databases">
        <title>Azospira restricta DSM 18626 genome sequence.</title>
        <authorList>
            <person name="Moe W.M."/>
        </authorList>
    </citation>
    <scope>NUCLEOTIDE SEQUENCE</scope>
    <source>
        <strain evidence="2">DSM 18626</strain>
    </source>
</reference>
<evidence type="ECO:0000259" key="1">
    <source>
        <dbReference type="PROSITE" id="PS50206"/>
    </source>
</evidence>
<keyword evidence="3" id="KW-1185">Reference proteome</keyword>
<dbReference type="PANTHER" id="PTHR45431">
    <property type="entry name" value="RHODANESE-LIKE DOMAIN-CONTAINING PROTEIN 15, CHLOROPLASTIC"/>
    <property type="match status" value="1"/>
</dbReference>
<accession>A0A974SQA7</accession>
<dbReference type="PROSITE" id="PS50206">
    <property type="entry name" value="RHODANESE_3"/>
    <property type="match status" value="1"/>
</dbReference>
<dbReference type="InterPro" id="IPR052367">
    <property type="entry name" value="Thiosulfate_ST/Rhodanese-like"/>
</dbReference>
<dbReference type="Pfam" id="PF00581">
    <property type="entry name" value="Rhodanese"/>
    <property type="match status" value="1"/>
</dbReference>
<organism evidence="2 3">
    <name type="scientific">Azospira restricta</name>
    <dbReference type="NCBI Taxonomy" id="404405"/>
    <lineage>
        <taxon>Bacteria</taxon>
        <taxon>Pseudomonadati</taxon>
        <taxon>Pseudomonadota</taxon>
        <taxon>Betaproteobacteria</taxon>
        <taxon>Rhodocyclales</taxon>
        <taxon>Rhodocyclaceae</taxon>
        <taxon>Azospira</taxon>
    </lineage>
</organism>
<dbReference type="Proteomes" id="UP000663444">
    <property type="component" value="Chromosome"/>
</dbReference>
<protein>
    <submittedName>
        <fullName evidence="2">Rhodanese-like domain-containing protein</fullName>
    </submittedName>
</protein>
<dbReference type="SMART" id="SM00450">
    <property type="entry name" value="RHOD"/>
    <property type="match status" value="1"/>
</dbReference>
<name>A0A974SQA7_9RHOO</name>
<dbReference type="Gene3D" id="3.40.250.10">
    <property type="entry name" value="Rhodanese-like domain"/>
    <property type="match status" value="1"/>
</dbReference>
<sequence length="130" mass="14938">MKHLTPCETHTFLEQRPEALFVDCRSTIEYYFVGHPLGAIHIAWNDGEDWEVNPDFVAEVKRLTDSDPQRPVVIICRSGRRSIEAGEALEAAGFKDVINVLYGFEGERDEHMHRNTLNGWRVDGLPWEQS</sequence>